<evidence type="ECO:0000313" key="2">
    <source>
        <dbReference type="EMBL" id="MBK1812656.1"/>
    </source>
</evidence>
<keyword evidence="3" id="KW-1185">Reference proteome</keyword>
<evidence type="ECO:0000259" key="1">
    <source>
        <dbReference type="Pfam" id="PF15652"/>
    </source>
</evidence>
<accession>A0ABS1ETE4</accession>
<organism evidence="2 3">
    <name type="scientific">Clostridium yunnanense</name>
    <dbReference type="NCBI Taxonomy" id="2800325"/>
    <lineage>
        <taxon>Bacteria</taxon>
        <taxon>Bacillati</taxon>
        <taxon>Bacillota</taxon>
        <taxon>Clostridia</taxon>
        <taxon>Eubacteriales</taxon>
        <taxon>Clostridiaceae</taxon>
        <taxon>Clostridium</taxon>
    </lineage>
</organism>
<gene>
    <name evidence="2" type="ORF">JHL18_18715</name>
</gene>
<dbReference type="Proteomes" id="UP000596739">
    <property type="component" value="Unassembled WGS sequence"/>
</dbReference>
<evidence type="ECO:0000313" key="3">
    <source>
        <dbReference type="Proteomes" id="UP000596739"/>
    </source>
</evidence>
<dbReference type="EMBL" id="JAENHN010000050">
    <property type="protein sequence ID" value="MBK1812656.1"/>
    <property type="molecule type" value="Genomic_DNA"/>
</dbReference>
<comment type="caution">
    <text evidence="2">The sequence shown here is derived from an EMBL/GenBank/DDBJ whole genome shotgun (WGS) entry which is preliminary data.</text>
</comment>
<feature type="domain" description="Tox-SHH" evidence="1">
    <location>
        <begin position="1"/>
        <end position="86"/>
    </location>
</feature>
<sequence>MWAQKNIPGYKPRPADSTAIALTKEQHNATRSVFGKWKYENYGFKGKVDWENVSPREIQGLSERMFDAAKVPQDARAEYYREFNKYTYGLEK</sequence>
<proteinExistence type="predicted"/>
<name>A0ABS1ETE4_9CLOT</name>
<protein>
    <recommendedName>
        <fullName evidence="1">Tox-SHH domain-containing protein</fullName>
    </recommendedName>
</protein>
<dbReference type="Pfam" id="PF15652">
    <property type="entry name" value="Tox-SHH"/>
    <property type="match status" value="1"/>
</dbReference>
<reference evidence="3" key="1">
    <citation type="submission" date="2021-01" db="EMBL/GenBank/DDBJ databases">
        <title>Genome public.</title>
        <authorList>
            <person name="Liu C."/>
            <person name="Sun Q."/>
        </authorList>
    </citation>
    <scope>NUCLEOTIDE SEQUENCE [LARGE SCALE GENOMIC DNA]</scope>
    <source>
        <strain evidence="3">YIM B02505</strain>
    </source>
</reference>
<dbReference type="InterPro" id="IPR028900">
    <property type="entry name" value="Tox-SHH_dom"/>
</dbReference>